<dbReference type="Proteomes" id="UP000503399">
    <property type="component" value="Chromosome"/>
</dbReference>
<reference evidence="5 6" key="1">
    <citation type="submission" date="2020-02" db="EMBL/GenBank/DDBJ databases">
        <authorList>
            <person name="Hogendoorn C."/>
        </authorList>
    </citation>
    <scope>NUCLEOTIDE SEQUENCE [LARGE SCALE GENOMIC DNA]</scope>
    <source>
        <strain evidence="5">R501</strain>
    </source>
</reference>
<accession>A0A6F8ZF46</accession>
<keyword evidence="1 3" id="KW-0820">tRNA-binding</keyword>
<keyword evidence="6" id="KW-1185">Reference proteome</keyword>
<evidence type="ECO:0000313" key="6">
    <source>
        <dbReference type="Proteomes" id="UP000503399"/>
    </source>
</evidence>
<gene>
    <name evidence="5" type="primary">csaA</name>
    <name evidence="5" type="ORF">R50_0713</name>
</gene>
<evidence type="ECO:0000256" key="3">
    <source>
        <dbReference type="PROSITE-ProRule" id="PRU00209"/>
    </source>
</evidence>
<name>A0A6F8ZF46_9FIRM</name>
<proteinExistence type="predicted"/>
<dbReference type="GO" id="GO:0000049">
    <property type="term" value="F:tRNA binding"/>
    <property type="evidence" value="ECO:0007669"/>
    <property type="project" value="UniProtKB-UniRule"/>
</dbReference>
<dbReference type="AlphaFoldDB" id="A0A6F8ZF46"/>
<evidence type="ECO:0000256" key="1">
    <source>
        <dbReference type="ARBA" id="ARBA00022555"/>
    </source>
</evidence>
<dbReference type="EMBL" id="LR778114">
    <property type="protein sequence ID" value="CAB1128219.1"/>
    <property type="molecule type" value="Genomic_DNA"/>
</dbReference>
<dbReference type="CDD" id="cd02798">
    <property type="entry name" value="tRNA_bind_CsaA"/>
    <property type="match status" value="1"/>
</dbReference>
<dbReference type="KEGG" id="hfv:R50_0713"/>
<organism evidence="5 6">
    <name type="scientific">Candidatus Hydrogenisulfobacillus filiaventi</name>
    <dbReference type="NCBI Taxonomy" id="2707344"/>
    <lineage>
        <taxon>Bacteria</taxon>
        <taxon>Bacillati</taxon>
        <taxon>Bacillota</taxon>
        <taxon>Clostridia</taxon>
        <taxon>Eubacteriales</taxon>
        <taxon>Clostridiales Family XVII. Incertae Sedis</taxon>
        <taxon>Candidatus Hydrogenisulfobacillus</taxon>
    </lineage>
</organism>
<dbReference type="PANTHER" id="PTHR11586">
    <property type="entry name" value="TRNA-AMINOACYLATION COFACTOR ARC1 FAMILY MEMBER"/>
    <property type="match status" value="1"/>
</dbReference>
<dbReference type="FunFam" id="2.40.50.140:FF:000165">
    <property type="entry name" value="Chaperone CsaA"/>
    <property type="match status" value="1"/>
</dbReference>
<evidence type="ECO:0000256" key="2">
    <source>
        <dbReference type="ARBA" id="ARBA00022884"/>
    </source>
</evidence>
<dbReference type="InterPro" id="IPR002547">
    <property type="entry name" value="tRNA-bd_dom"/>
</dbReference>
<dbReference type="Gene3D" id="2.40.50.140">
    <property type="entry name" value="Nucleic acid-binding proteins"/>
    <property type="match status" value="1"/>
</dbReference>
<dbReference type="InterPro" id="IPR051270">
    <property type="entry name" value="Tyrosine-tRNA_ligase_regulator"/>
</dbReference>
<dbReference type="NCBIfam" id="TIGR02222">
    <property type="entry name" value="chap_CsaA"/>
    <property type="match status" value="1"/>
</dbReference>
<evidence type="ECO:0000313" key="5">
    <source>
        <dbReference type="EMBL" id="CAB1128219.1"/>
    </source>
</evidence>
<sequence length="117" mass="12926">MDETGPEEWQSPEAFFRFRLAVGRVLHCEPNPKARKPAYVLEVDFGPYGVKRSSAQLTRRYRPEELVGRQVVAVLNFPPKRVAGVVSEVLVLGAMPEAGDVVLLQPDRPVAEGTLIG</sequence>
<feature type="domain" description="TRNA-binding" evidence="4">
    <location>
        <begin position="14"/>
        <end position="117"/>
    </location>
</feature>
<protein>
    <submittedName>
        <fullName evidence="5">Molecular chaperone for secreting proteins</fullName>
    </submittedName>
</protein>
<dbReference type="InterPro" id="IPR008231">
    <property type="entry name" value="CsaA"/>
</dbReference>
<dbReference type="Pfam" id="PF01588">
    <property type="entry name" value="tRNA_bind"/>
    <property type="match status" value="1"/>
</dbReference>
<dbReference type="SUPFAM" id="SSF50249">
    <property type="entry name" value="Nucleic acid-binding proteins"/>
    <property type="match status" value="1"/>
</dbReference>
<dbReference type="PANTHER" id="PTHR11586:SF37">
    <property type="entry name" value="TRNA-BINDING DOMAIN-CONTAINING PROTEIN"/>
    <property type="match status" value="1"/>
</dbReference>
<dbReference type="InterPro" id="IPR012340">
    <property type="entry name" value="NA-bd_OB-fold"/>
</dbReference>
<keyword evidence="2 3" id="KW-0694">RNA-binding</keyword>
<dbReference type="PROSITE" id="PS50886">
    <property type="entry name" value="TRBD"/>
    <property type="match status" value="1"/>
</dbReference>
<dbReference type="NCBIfam" id="NF007494">
    <property type="entry name" value="PRK10089.1-3"/>
    <property type="match status" value="1"/>
</dbReference>
<evidence type="ECO:0000259" key="4">
    <source>
        <dbReference type="PROSITE" id="PS50886"/>
    </source>
</evidence>
<dbReference type="NCBIfam" id="NF007495">
    <property type="entry name" value="PRK10089.1-4"/>
    <property type="match status" value="1"/>
</dbReference>